<dbReference type="EMBL" id="CM037153">
    <property type="protein sequence ID" value="KAH7857038.1"/>
    <property type="molecule type" value="Genomic_DNA"/>
</dbReference>
<protein>
    <submittedName>
        <fullName evidence="1">Uncharacterized protein</fullName>
    </submittedName>
</protein>
<reference evidence="1 2" key="1">
    <citation type="journal article" date="2021" name="Hortic Res">
        <title>High-quality reference genome and annotation aids understanding of berry development for evergreen blueberry (Vaccinium darrowii).</title>
        <authorList>
            <person name="Yu J."/>
            <person name="Hulse-Kemp A.M."/>
            <person name="Babiker E."/>
            <person name="Staton M."/>
        </authorList>
    </citation>
    <scope>NUCLEOTIDE SEQUENCE [LARGE SCALE GENOMIC DNA]</scope>
    <source>
        <strain evidence="2">cv. NJ 8807/NJ 8810</strain>
        <tissue evidence="1">Young leaf</tissue>
    </source>
</reference>
<name>A0ACB7YUS3_9ERIC</name>
<proteinExistence type="predicted"/>
<evidence type="ECO:0000313" key="1">
    <source>
        <dbReference type="EMBL" id="KAH7857038.1"/>
    </source>
</evidence>
<keyword evidence="2" id="KW-1185">Reference proteome</keyword>
<organism evidence="1 2">
    <name type="scientific">Vaccinium darrowii</name>
    <dbReference type="NCBI Taxonomy" id="229202"/>
    <lineage>
        <taxon>Eukaryota</taxon>
        <taxon>Viridiplantae</taxon>
        <taxon>Streptophyta</taxon>
        <taxon>Embryophyta</taxon>
        <taxon>Tracheophyta</taxon>
        <taxon>Spermatophyta</taxon>
        <taxon>Magnoliopsida</taxon>
        <taxon>eudicotyledons</taxon>
        <taxon>Gunneridae</taxon>
        <taxon>Pentapetalae</taxon>
        <taxon>asterids</taxon>
        <taxon>Ericales</taxon>
        <taxon>Ericaceae</taxon>
        <taxon>Vaccinioideae</taxon>
        <taxon>Vaccinieae</taxon>
        <taxon>Vaccinium</taxon>
    </lineage>
</organism>
<dbReference type="Proteomes" id="UP000828048">
    <property type="component" value="Chromosome 3"/>
</dbReference>
<gene>
    <name evidence="1" type="ORF">Vadar_008327</name>
</gene>
<evidence type="ECO:0000313" key="2">
    <source>
        <dbReference type="Proteomes" id="UP000828048"/>
    </source>
</evidence>
<accession>A0ACB7YUS3</accession>
<comment type="caution">
    <text evidence="1">The sequence shown here is derived from an EMBL/GenBank/DDBJ whole genome shotgun (WGS) entry which is preliminary data.</text>
</comment>
<sequence length="302" mass="35203">MTTFFKSVEYFTDKSRTTLAKMNDGHVYSSFATNKYEHWRQKARRHQVVQFDGTTSTYIVQTPVNPTSPYKGNHLHVIKFNERTCTCNKLQQWKMPCSQVIAVCTYHNLDPLYYFNDYWKLESSSAIYRTLPFQPVYDEDYWPPYFGDTILPDKDRVRGKGAFIQPSSLFPVTSDEEMEMYSKGKPIKMEDSGSMGSGKRKSFNGGGSSCKKERLEAKQEAYEQFAYANQMRGDYYVKMGNKQEDNNPYSIANVLPFLKEIKHMVDKSKYLKAYNILVSEQCQREGFMNIDSEMRADWANML</sequence>